<dbReference type="GO" id="GO:0016787">
    <property type="term" value="F:hydrolase activity"/>
    <property type="evidence" value="ECO:0007669"/>
    <property type="project" value="InterPro"/>
</dbReference>
<feature type="domain" description="Cell wall hydrolase SleB" evidence="2">
    <location>
        <begin position="140"/>
        <end position="200"/>
    </location>
</feature>
<evidence type="ECO:0000256" key="1">
    <source>
        <dbReference type="SAM" id="SignalP"/>
    </source>
</evidence>
<evidence type="ECO:0000313" key="4">
    <source>
        <dbReference type="EMBL" id="ENZ07331.1"/>
    </source>
</evidence>
<feature type="signal peptide" evidence="1">
    <location>
        <begin position="1"/>
        <end position="24"/>
    </location>
</feature>
<dbReference type="PATRIC" id="fig|999408.3.peg.5573"/>
<name>A0A0E2H283_9FIRM</name>
<evidence type="ECO:0000313" key="5">
    <source>
        <dbReference type="Proteomes" id="UP000013085"/>
    </source>
</evidence>
<dbReference type="GeneID" id="57960513"/>
<dbReference type="EMBL" id="AGYR01000068">
    <property type="protein sequence ID" value="ENZ07331.1"/>
    <property type="molecule type" value="Genomic_DNA"/>
</dbReference>
<dbReference type="InterPro" id="IPR011105">
    <property type="entry name" value="Cell_wall_hydrolase_SleB"/>
</dbReference>
<feature type="chain" id="PRO_5002395430" evidence="1">
    <location>
        <begin position="25"/>
        <end position="231"/>
    </location>
</feature>
<evidence type="ECO:0000259" key="3">
    <source>
        <dbReference type="Pfam" id="PF08239"/>
    </source>
</evidence>
<dbReference type="Pfam" id="PF08239">
    <property type="entry name" value="SH3_3"/>
    <property type="match status" value="1"/>
</dbReference>
<dbReference type="Proteomes" id="UP000013085">
    <property type="component" value="Unassembled WGS sequence"/>
</dbReference>
<sequence length="231" mass="25510">MKRIVILGAMALTISLAVPMTVQAEENGTDMVLAAKSVVSGFKTALQDAAHKTIKFANQDGINIYQEPSTEAVVLDQAFLNTSFEVLGEYGDWSMITTEAGHAYIETKCLSGIEIRRPSYSEEDLYILAHVICGEAQNCPDDEQLLVGSVVLNRVNHGQFPNTIKGVVFAPGQYSCTRDGNYYREPTASNWANAKWLLENGSILPGNVVWQSGGRQGRGEYLRTRYHSYCY</sequence>
<reference evidence="4 5" key="1">
    <citation type="submission" date="2013-01" db="EMBL/GenBank/DDBJ databases">
        <title>The Genome Sequence of Clostridium clostridioforme 90A8.</title>
        <authorList>
            <consortium name="The Broad Institute Genome Sequencing Platform"/>
            <person name="Earl A."/>
            <person name="Ward D."/>
            <person name="Feldgarden M."/>
            <person name="Gevers D."/>
            <person name="Courvalin P."/>
            <person name="Lambert T."/>
            <person name="Walker B."/>
            <person name="Young S.K."/>
            <person name="Zeng Q."/>
            <person name="Gargeya S."/>
            <person name="Fitzgerald M."/>
            <person name="Haas B."/>
            <person name="Abouelleil A."/>
            <person name="Alvarado L."/>
            <person name="Arachchi H.M."/>
            <person name="Berlin A.M."/>
            <person name="Chapman S.B."/>
            <person name="Dewar J."/>
            <person name="Goldberg J."/>
            <person name="Griggs A."/>
            <person name="Gujja S."/>
            <person name="Hansen M."/>
            <person name="Howarth C."/>
            <person name="Imamovic A."/>
            <person name="Larimer J."/>
            <person name="McCowan C."/>
            <person name="Murphy C."/>
            <person name="Neiman D."/>
            <person name="Pearson M."/>
            <person name="Priest M."/>
            <person name="Roberts A."/>
            <person name="Saif S."/>
            <person name="Shea T."/>
            <person name="Sisk P."/>
            <person name="Sykes S."/>
            <person name="Wortman J."/>
            <person name="Nusbaum C."/>
            <person name="Birren B."/>
        </authorList>
    </citation>
    <scope>NUCLEOTIDE SEQUENCE [LARGE SCALE GENOMIC DNA]</scope>
    <source>
        <strain evidence="4 5">90A8</strain>
    </source>
</reference>
<dbReference type="AlphaFoldDB" id="A0A0E2H283"/>
<proteinExistence type="predicted"/>
<feature type="domain" description="SH3b" evidence="3">
    <location>
        <begin position="60"/>
        <end position="111"/>
    </location>
</feature>
<evidence type="ECO:0000259" key="2">
    <source>
        <dbReference type="Pfam" id="PF07486"/>
    </source>
</evidence>
<dbReference type="Gene3D" id="1.10.10.2520">
    <property type="entry name" value="Cell wall hydrolase SleB, domain 1"/>
    <property type="match status" value="1"/>
</dbReference>
<dbReference type="InterPro" id="IPR003646">
    <property type="entry name" value="SH3-like_bac-type"/>
</dbReference>
<gene>
    <name evidence="4" type="ORF">HMPREF1090_05183</name>
</gene>
<protein>
    <submittedName>
        <fullName evidence="4">Uncharacterized protein</fullName>
    </submittedName>
</protein>
<dbReference type="RefSeq" id="WP_002587759.1">
    <property type="nucleotide sequence ID" value="NZ_KB850993.1"/>
</dbReference>
<organism evidence="4 5">
    <name type="scientific">[Clostridium] clostridioforme 90A8</name>
    <dbReference type="NCBI Taxonomy" id="999408"/>
    <lineage>
        <taxon>Bacteria</taxon>
        <taxon>Bacillati</taxon>
        <taxon>Bacillota</taxon>
        <taxon>Clostridia</taxon>
        <taxon>Lachnospirales</taxon>
        <taxon>Lachnospiraceae</taxon>
        <taxon>Enterocloster</taxon>
    </lineage>
</organism>
<dbReference type="HOGENOM" id="CLU_112359_0_0_9"/>
<accession>A0A0E2H283</accession>
<dbReference type="Pfam" id="PF07486">
    <property type="entry name" value="Hydrolase_2"/>
    <property type="match status" value="1"/>
</dbReference>
<dbReference type="InterPro" id="IPR042047">
    <property type="entry name" value="SleB_dom1"/>
</dbReference>
<comment type="caution">
    <text evidence="4">The sequence shown here is derived from an EMBL/GenBank/DDBJ whole genome shotgun (WGS) entry which is preliminary data.</text>
</comment>
<dbReference type="Gene3D" id="2.30.30.40">
    <property type="entry name" value="SH3 Domains"/>
    <property type="match status" value="1"/>
</dbReference>
<keyword evidence="1" id="KW-0732">Signal</keyword>